<dbReference type="EMBL" id="JAEEFW010000002">
    <property type="protein sequence ID" value="MBU4632659.1"/>
    <property type="molecule type" value="Genomic_DNA"/>
</dbReference>
<dbReference type="RefSeq" id="WP_216310419.1">
    <property type="nucleotide sequence ID" value="NZ_JAEEFW010000002.1"/>
</dbReference>
<dbReference type="InterPro" id="IPR007710">
    <property type="entry name" value="Nucleoside_deoxyribTrfase"/>
</dbReference>
<sequence>MNPRIYLAGFDVFRRDAIARGEYLKNLCQAQGLQGLYPIDHQVPAQPTPEQTAQLICQQNMQMIRDCDAVLANLNNFRGLEPDSGTAFEVGMAIALGKPVWAWFDAPATLREQVPHDADGRDAEGFLVEDFQLPRNLMLACTWAGHSRSAEEALPCLAAYLAQQQPARPLR</sequence>
<proteinExistence type="predicted"/>
<protein>
    <submittedName>
        <fullName evidence="1">Nucleoside 2-deoxyribosyltransferase</fullName>
    </submittedName>
</protein>
<organism evidence="1 2">
    <name type="scientific">Pseudomonas chlororaphis subsp. aurantiaca</name>
    <dbReference type="NCBI Taxonomy" id="86192"/>
    <lineage>
        <taxon>Bacteria</taxon>
        <taxon>Pseudomonadati</taxon>
        <taxon>Pseudomonadota</taxon>
        <taxon>Gammaproteobacteria</taxon>
        <taxon>Pseudomonadales</taxon>
        <taxon>Pseudomonadaceae</taxon>
        <taxon>Pseudomonas</taxon>
    </lineage>
</organism>
<comment type="caution">
    <text evidence="1">The sequence shown here is derived from an EMBL/GenBank/DDBJ whole genome shotgun (WGS) entry which is preliminary data.</text>
</comment>
<dbReference type="Pfam" id="PF05014">
    <property type="entry name" value="Nuc_deoxyrib_tr"/>
    <property type="match status" value="1"/>
</dbReference>
<evidence type="ECO:0000313" key="2">
    <source>
        <dbReference type="Proteomes" id="UP000787568"/>
    </source>
</evidence>
<dbReference type="Proteomes" id="UP000787568">
    <property type="component" value="Unassembled WGS sequence"/>
</dbReference>
<accession>A0AAJ1E1S0</accession>
<evidence type="ECO:0000313" key="1">
    <source>
        <dbReference type="EMBL" id="MBU4632659.1"/>
    </source>
</evidence>
<dbReference type="GO" id="GO:0009159">
    <property type="term" value="P:deoxyribonucleoside monophosphate catabolic process"/>
    <property type="evidence" value="ECO:0007669"/>
    <property type="project" value="TreeGrafter"/>
</dbReference>
<dbReference type="PANTHER" id="PTHR15364:SF0">
    <property type="entry name" value="2'-DEOXYNUCLEOSIDE 5'-PHOSPHATE N-HYDROLASE 1"/>
    <property type="match status" value="1"/>
</dbReference>
<reference evidence="1" key="1">
    <citation type="submission" date="2020-12" db="EMBL/GenBank/DDBJ databases">
        <title>Generalized mutagenesis with transposon Tn5. A laboratory procedure for the identification of genes responsible for a bacterial phenotype and its regulation, illustrated with phenazine production in Pseudomonas chlororaphis.</title>
        <authorList>
            <person name="Muzio F."/>
            <person name="Sobrero P."/>
            <person name="Agaras B."/>
            <person name="Valverde C."/>
        </authorList>
    </citation>
    <scope>NUCLEOTIDE SEQUENCE</scope>
    <source>
        <strain evidence="1">SMMP3</strain>
    </source>
</reference>
<dbReference type="GO" id="GO:0070694">
    <property type="term" value="F:5-hydroxymethyl-dUMP N-hydrolase activity"/>
    <property type="evidence" value="ECO:0007669"/>
    <property type="project" value="TreeGrafter"/>
</dbReference>
<gene>
    <name evidence="1" type="ORF">I8747_07510</name>
</gene>
<name>A0AAJ1E1S0_9PSED</name>
<dbReference type="AlphaFoldDB" id="A0AAJ1E1S0"/>
<dbReference type="InterPro" id="IPR051239">
    <property type="entry name" value="2'-dNMP_N-hydrolase"/>
</dbReference>
<dbReference type="PANTHER" id="PTHR15364">
    <property type="entry name" value="2'-DEOXYNUCLEOSIDE 5'-PHOSPHATE N-HYDROLASE 1"/>
    <property type="match status" value="1"/>
</dbReference>